<dbReference type="InterPro" id="IPR050361">
    <property type="entry name" value="MPP/UQCRC_Complex"/>
</dbReference>
<dbReference type="RefSeq" id="WP_353642774.1">
    <property type="nucleotide sequence ID" value="NZ_CP159253.1"/>
</dbReference>
<gene>
    <name evidence="6" type="ORF">ABVK50_03605</name>
</gene>
<dbReference type="InterPro" id="IPR007863">
    <property type="entry name" value="Peptidase_M16_C"/>
</dbReference>
<dbReference type="PANTHER" id="PTHR11851:SF49">
    <property type="entry name" value="MITOCHONDRIAL-PROCESSING PEPTIDASE SUBUNIT ALPHA"/>
    <property type="match status" value="1"/>
</dbReference>
<feature type="domain" description="Peptidase M16 C-terminal" evidence="5">
    <location>
        <begin position="200"/>
        <end position="381"/>
    </location>
</feature>
<dbReference type="AlphaFoldDB" id="A0AAU8CU38"/>
<evidence type="ECO:0000259" key="4">
    <source>
        <dbReference type="Pfam" id="PF00675"/>
    </source>
</evidence>
<evidence type="ECO:0000259" key="5">
    <source>
        <dbReference type="Pfam" id="PF05193"/>
    </source>
</evidence>
<dbReference type="InterPro" id="IPR011249">
    <property type="entry name" value="Metalloenz_LuxS/M16"/>
</dbReference>
<dbReference type="Gene3D" id="3.30.830.10">
    <property type="entry name" value="Metalloenzyme, LuxS/M16 peptidase-like"/>
    <property type="match status" value="2"/>
</dbReference>
<dbReference type="InterPro" id="IPR011765">
    <property type="entry name" value="Pept_M16_N"/>
</dbReference>
<name>A0AAU8CU38_9HYPH</name>
<comment type="similarity">
    <text evidence="1">Belongs to the peptidase M16 family.</text>
</comment>
<evidence type="ECO:0000256" key="2">
    <source>
        <dbReference type="ARBA" id="ARBA00023049"/>
    </source>
</evidence>
<feature type="chain" id="PRO_5043605362" evidence="3">
    <location>
        <begin position="28"/>
        <end position="454"/>
    </location>
</feature>
<dbReference type="Pfam" id="PF00675">
    <property type="entry name" value="Peptidase_M16"/>
    <property type="match status" value="1"/>
</dbReference>
<dbReference type="SUPFAM" id="SSF63411">
    <property type="entry name" value="LuxS/MPP-like metallohydrolase"/>
    <property type="match status" value="2"/>
</dbReference>
<proteinExistence type="inferred from homology"/>
<sequence length="454" mass="49637">MKLRFGWLTGTLLATALAFVTTTPALAATDDGKVTDFVLDNGMEVVVVPDHLAPTVTHMVLYKGGSADDPPGKSGLANLVEHLMLKAATTNHAAGGFDCAVSSVGGSNHAFTSYDYTAFLATVAPSALEQMMSFEADRMFNLVLTEDDIETERDVILEERRSRVDNDPQAVLEEEIDATLWRNQPYRIPVIGWMQEMERLTWNDAIDFYDRYYRPNNAVLVVTGDLEPESVKAMAEKTYGKLAAGPDFPRIRPVEPEQNTRRTVTRSDPRVSVPSFSTHWVVPSYNTAEPGEAEALDLLAEILGRGNHSRLHQALVVKQGIAADAGVKFHGTMLDATSFTIYGSPRGDAKLADLAAAAQAEIARIVKDGVTDDELDKAKDRYVRSMIPARHDPAYMAGMYASTLATGGSVGDVEERPDRIRKITADQVKAVAARYLVPEHPITGYLLPQDGELK</sequence>
<evidence type="ECO:0000313" key="6">
    <source>
        <dbReference type="EMBL" id="XCG49695.1"/>
    </source>
</evidence>
<feature type="domain" description="Peptidase M16 N-terminal" evidence="4">
    <location>
        <begin position="45"/>
        <end position="191"/>
    </location>
</feature>
<keyword evidence="2" id="KW-0645">Protease</keyword>
<accession>A0AAU8CU38</accession>
<feature type="signal peptide" evidence="3">
    <location>
        <begin position="1"/>
        <end position="27"/>
    </location>
</feature>
<keyword evidence="3" id="KW-0732">Signal</keyword>
<dbReference type="Pfam" id="PF05193">
    <property type="entry name" value="Peptidase_M16_C"/>
    <property type="match status" value="1"/>
</dbReference>
<evidence type="ECO:0000256" key="1">
    <source>
        <dbReference type="ARBA" id="ARBA00007261"/>
    </source>
</evidence>
<protein>
    <submittedName>
        <fullName evidence="6">Pitrilysin family protein</fullName>
    </submittedName>
</protein>
<dbReference type="PANTHER" id="PTHR11851">
    <property type="entry name" value="METALLOPROTEASE"/>
    <property type="match status" value="1"/>
</dbReference>
<dbReference type="EMBL" id="CP159253">
    <property type="protein sequence ID" value="XCG49695.1"/>
    <property type="molecule type" value="Genomic_DNA"/>
</dbReference>
<dbReference type="GO" id="GO:0046872">
    <property type="term" value="F:metal ion binding"/>
    <property type="evidence" value="ECO:0007669"/>
    <property type="project" value="InterPro"/>
</dbReference>
<evidence type="ECO:0000256" key="3">
    <source>
        <dbReference type="SAM" id="SignalP"/>
    </source>
</evidence>
<reference evidence="6" key="1">
    <citation type="submission" date="2024-06" db="EMBL/GenBank/DDBJ databases">
        <title>Mesorhizobium karijinii sp. nov., a symbiont of the iconic Swainsona formosa from arid Australia.</title>
        <authorList>
            <person name="Hill Y.J."/>
            <person name="Watkin E.L.J."/>
            <person name="O'Hara G.W."/>
            <person name="Terpolilli J."/>
            <person name="Tye M.L."/>
            <person name="Kohlmeier M.G."/>
        </authorList>
    </citation>
    <scope>NUCLEOTIDE SEQUENCE</scope>
    <source>
        <strain evidence="6">WSM2240</strain>
    </source>
</reference>
<keyword evidence="2" id="KW-0378">Hydrolase</keyword>
<dbReference type="GO" id="GO:0008237">
    <property type="term" value="F:metallopeptidase activity"/>
    <property type="evidence" value="ECO:0007669"/>
    <property type="project" value="UniProtKB-KW"/>
</dbReference>
<keyword evidence="2" id="KW-0482">Metalloprotease</keyword>
<organism evidence="6">
    <name type="scientific">Mesorhizobium sp. WSM2240</name>
    <dbReference type="NCBI Taxonomy" id="3228851"/>
    <lineage>
        <taxon>Bacteria</taxon>
        <taxon>Pseudomonadati</taxon>
        <taxon>Pseudomonadota</taxon>
        <taxon>Alphaproteobacteria</taxon>
        <taxon>Hyphomicrobiales</taxon>
        <taxon>Phyllobacteriaceae</taxon>
        <taxon>Mesorhizobium</taxon>
    </lineage>
</organism>